<dbReference type="Proteomes" id="UP000703893">
    <property type="component" value="Unassembled WGS sequence"/>
</dbReference>
<dbReference type="Gene3D" id="3.30.450.30">
    <property type="entry name" value="Dynein light chain 2a, cytoplasmic"/>
    <property type="match status" value="1"/>
</dbReference>
<evidence type="ECO:0000313" key="2">
    <source>
        <dbReference type="Proteomes" id="UP000703893"/>
    </source>
</evidence>
<reference evidence="1 2" key="1">
    <citation type="submission" date="2019-03" db="EMBL/GenBank/DDBJ databases">
        <title>Lake Tanganyika Metagenome-Assembled Genomes (MAGs).</title>
        <authorList>
            <person name="Tran P."/>
        </authorList>
    </citation>
    <scope>NUCLEOTIDE SEQUENCE [LARGE SCALE GENOMIC DNA]</scope>
    <source>
        <strain evidence="1">K_DeepCast_65m_m2_236</strain>
    </source>
</reference>
<comment type="caution">
    <text evidence="1">The sequence shown here is derived from an EMBL/GenBank/DDBJ whole genome shotgun (WGS) entry which is preliminary data.</text>
</comment>
<accession>A0A938BPD4</accession>
<dbReference type="AlphaFoldDB" id="A0A938BPD4"/>
<protein>
    <recommendedName>
        <fullName evidence="3">Roadblock/LC7 domain-containing protein</fullName>
    </recommendedName>
</protein>
<organism evidence="1 2">
    <name type="scientific">Candidatus Tanganyikabacteria bacterium</name>
    <dbReference type="NCBI Taxonomy" id="2961651"/>
    <lineage>
        <taxon>Bacteria</taxon>
        <taxon>Bacillati</taxon>
        <taxon>Candidatus Sericytochromatia</taxon>
        <taxon>Candidatus Tanganyikabacteria</taxon>
    </lineage>
</organism>
<name>A0A938BPD4_9BACT</name>
<gene>
    <name evidence="1" type="ORF">FJZ00_14285</name>
</gene>
<dbReference type="EMBL" id="VGJX01000967">
    <property type="protein sequence ID" value="MBM3276318.1"/>
    <property type="molecule type" value="Genomic_DNA"/>
</dbReference>
<proteinExistence type="predicted"/>
<evidence type="ECO:0000313" key="1">
    <source>
        <dbReference type="EMBL" id="MBM3276318.1"/>
    </source>
</evidence>
<evidence type="ECO:0008006" key="3">
    <source>
        <dbReference type="Google" id="ProtNLM"/>
    </source>
</evidence>
<sequence length="164" mass="16806">MTQIDGNRGSSALTTLVVTAEVQQGFDSALDGMIRQGATAVAIVERSGMTLASAGMGRTSNQAVGALIGGIFKSLKTLSGLLGENAIRILHQKGPHSLTVMLLLDTDDLLVATFPPEVGDPRSDALALEAGSRIATLLAQARQNPAPQGALLDGAGVDDLLGNF</sequence>
<dbReference type="SUPFAM" id="SSF103196">
    <property type="entry name" value="Roadblock/LC7 domain"/>
    <property type="match status" value="1"/>
</dbReference>